<accession>A0A914S3K8</accession>
<dbReference type="WBParaSite" id="PEQ_0001337501-mRNA-1">
    <property type="protein sequence ID" value="PEQ_0001337501-mRNA-1"/>
    <property type="gene ID" value="PEQ_0001337501"/>
</dbReference>
<evidence type="ECO:0000313" key="2">
    <source>
        <dbReference type="Proteomes" id="UP000887564"/>
    </source>
</evidence>
<proteinExistence type="predicted"/>
<keyword evidence="2" id="KW-1185">Reference proteome</keyword>
<evidence type="ECO:0000313" key="3">
    <source>
        <dbReference type="WBParaSite" id="PEQ_0001337501-mRNA-1"/>
    </source>
</evidence>
<name>A0A914S3K8_PAREQ</name>
<organism evidence="2 3">
    <name type="scientific">Parascaris equorum</name>
    <name type="common">Equine roundworm</name>
    <dbReference type="NCBI Taxonomy" id="6256"/>
    <lineage>
        <taxon>Eukaryota</taxon>
        <taxon>Metazoa</taxon>
        <taxon>Ecdysozoa</taxon>
        <taxon>Nematoda</taxon>
        <taxon>Chromadorea</taxon>
        <taxon>Rhabditida</taxon>
        <taxon>Spirurina</taxon>
        <taxon>Ascaridomorpha</taxon>
        <taxon>Ascaridoidea</taxon>
        <taxon>Ascarididae</taxon>
        <taxon>Parascaris</taxon>
    </lineage>
</organism>
<feature type="region of interest" description="Disordered" evidence="1">
    <location>
        <begin position="149"/>
        <end position="181"/>
    </location>
</feature>
<sequence>ITTWARSRAVLAKQRSEEAERQRDDDIARIELFRQRNMERLTEISEAIWKKNSPADIVLHKHNAEVKESLKLSTQEGTDENSVRETISLQRLVPPKNSSSFVRIFVHLGISDFMTFEVSLYAVVAQPSISGALKQLMCSVEEALSVRRDEERSNAVRNADDTTRNGRGTGMTPNARNGSGVEVRDVRLLTESYNEGDEY</sequence>
<protein>
    <submittedName>
        <fullName evidence="3">Uncharacterized protein</fullName>
    </submittedName>
</protein>
<evidence type="ECO:0000256" key="1">
    <source>
        <dbReference type="SAM" id="MobiDB-lite"/>
    </source>
</evidence>
<dbReference type="Proteomes" id="UP000887564">
    <property type="component" value="Unplaced"/>
</dbReference>
<reference evidence="3" key="1">
    <citation type="submission" date="2022-11" db="UniProtKB">
        <authorList>
            <consortium name="WormBaseParasite"/>
        </authorList>
    </citation>
    <scope>IDENTIFICATION</scope>
</reference>
<feature type="compositionally biased region" description="Basic and acidic residues" evidence="1">
    <location>
        <begin position="149"/>
        <end position="164"/>
    </location>
</feature>
<dbReference type="AlphaFoldDB" id="A0A914S3K8"/>